<accession>B9TB06</accession>
<organism evidence="1 2">
    <name type="scientific">Ricinus communis</name>
    <name type="common">Castor bean</name>
    <dbReference type="NCBI Taxonomy" id="3988"/>
    <lineage>
        <taxon>Eukaryota</taxon>
        <taxon>Viridiplantae</taxon>
        <taxon>Streptophyta</taxon>
        <taxon>Embryophyta</taxon>
        <taxon>Tracheophyta</taxon>
        <taxon>Spermatophyta</taxon>
        <taxon>Magnoliopsida</taxon>
        <taxon>eudicotyledons</taxon>
        <taxon>Gunneridae</taxon>
        <taxon>Pentapetalae</taxon>
        <taxon>rosids</taxon>
        <taxon>fabids</taxon>
        <taxon>Malpighiales</taxon>
        <taxon>Euphorbiaceae</taxon>
        <taxon>Acalyphoideae</taxon>
        <taxon>Acalypheae</taxon>
        <taxon>Ricinus</taxon>
    </lineage>
</organism>
<evidence type="ECO:0000313" key="1">
    <source>
        <dbReference type="EMBL" id="EEF26957.1"/>
    </source>
</evidence>
<name>B9TB06_RICCO</name>
<dbReference type="InParanoid" id="B9TB06"/>
<keyword evidence="2" id="KW-1185">Reference proteome</keyword>
<dbReference type="Proteomes" id="UP000008311">
    <property type="component" value="Unassembled WGS sequence"/>
</dbReference>
<evidence type="ECO:0000313" key="2">
    <source>
        <dbReference type="Proteomes" id="UP000008311"/>
    </source>
</evidence>
<gene>
    <name evidence="1" type="ORF">RCOM_2066230</name>
</gene>
<dbReference type="AlphaFoldDB" id="B9TB06"/>
<proteinExistence type="predicted"/>
<reference evidence="2" key="1">
    <citation type="journal article" date="2010" name="Nat. Biotechnol.">
        <title>Draft genome sequence of the oilseed species Ricinus communis.</title>
        <authorList>
            <person name="Chan A.P."/>
            <person name="Crabtree J."/>
            <person name="Zhao Q."/>
            <person name="Lorenzi H."/>
            <person name="Orvis J."/>
            <person name="Puiu D."/>
            <person name="Melake-Berhan A."/>
            <person name="Jones K.M."/>
            <person name="Redman J."/>
            <person name="Chen G."/>
            <person name="Cahoon E.B."/>
            <person name="Gedil M."/>
            <person name="Stanke M."/>
            <person name="Haas B.J."/>
            <person name="Wortman J.R."/>
            <person name="Fraser-Liggett C.M."/>
            <person name="Ravel J."/>
            <person name="Rabinowicz P.D."/>
        </authorList>
    </citation>
    <scope>NUCLEOTIDE SEQUENCE [LARGE SCALE GENOMIC DNA]</scope>
    <source>
        <strain evidence="2">cv. Hale</strain>
    </source>
</reference>
<dbReference type="EMBL" id="EQ976092">
    <property type="protein sequence ID" value="EEF26957.1"/>
    <property type="molecule type" value="Genomic_DNA"/>
</dbReference>
<protein>
    <submittedName>
        <fullName evidence="1">Uncharacterized protein</fullName>
    </submittedName>
</protein>
<sequence length="55" mass="6248">MSVKVGFMKASKFSENRDGKRWILPSRCQINSHSFFNGIGNGQSCGYQEWAIAYD</sequence>